<sequence>MLRPTPESDAAEHLHFMFSRRYLSFGPEEFCIVSGLYMGHFPISRIEFSTIYNHRYGDNTFRSKVFPCRTATTLLVKHLELLILNRRFNEISTDDVVRAILLYILNQGFLEKEPKDKVTKKILWVVENLDKWNMYLSI</sequence>
<accession>A0AA35ZXD8</accession>
<evidence type="ECO:0000313" key="2">
    <source>
        <dbReference type="EMBL" id="CAI9300576.1"/>
    </source>
</evidence>
<evidence type="ECO:0000259" key="1">
    <source>
        <dbReference type="Pfam" id="PF09331"/>
    </source>
</evidence>
<dbReference type="PANTHER" id="PTHR48449">
    <property type="entry name" value="DUF1985 DOMAIN-CONTAINING PROTEIN"/>
    <property type="match status" value="1"/>
</dbReference>
<gene>
    <name evidence="2" type="ORF">LSALG_LOCUS39200</name>
</gene>
<keyword evidence="3" id="KW-1185">Reference proteome</keyword>
<dbReference type="AlphaFoldDB" id="A0AA35ZXD8"/>
<dbReference type="InterPro" id="IPR015410">
    <property type="entry name" value="DUF1985"/>
</dbReference>
<reference evidence="2" key="1">
    <citation type="submission" date="2023-04" db="EMBL/GenBank/DDBJ databases">
        <authorList>
            <person name="Vijverberg K."/>
            <person name="Xiong W."/>
            <person name="Schranz E."/>
        </authorList>
    </citation>
    <scope>NUCLEOTIDE SEQUENCE</scope>
</reference>
<dbReference type="Pfam" id="PF09331">
    <property type="entry name" value="DUF1985"/>
    <property type="match status" value="1"/>
</dbReference>
<organism evidence="2 3">
    <name type="scientific">Lactuca saligna</name>
    <name type="common">Willowleaf lettuce</name>
    <dbReference type="NCBI Taxonomy" id="75948"/>
    <lineage>
        <taxon>Eukaryota</taxon>
        <taxon>Viridiplantae</taxon>
        <taxon>Streptophyta</taxon>
        <taxon>Embryophyta</taxon>
        <taxon>Tracheophyta</taxon>
        <taxon>Spermatophyta</taxon>
        <taxon>Magnoliopsida</taxon>
        <taxon>eudicotyledons</taxon>
        <taxon>Gunneridae</taxon>
        <taxon>Pentapetalae</taxon>
        <taxon>asterids</taxon>
        <taxon>campanulids</taxon>
        <taxon>Asterales</taxon>
        <taxon>Asteraceae</taxon>
        <taxon>Cichorioideae</taxon>
        <taxon>Cichorieae</taxon>
        <taxon>Lactucinae</taxon>
        <taxon>Lactuca</taxon>
    </lineage>
</organism>
<dbReference type="Proteomes" id="UP001177003">
    <property type="component" value="Chromosome 9"/>
</dbReference>
<proteinExistence type="predicted"/>
<feature type="domain" description="DUF1985" evidence="1">
    <location>
        <begin position="10"/>
        <end position="135"/>
    </location>
</feature>
<protein>
    <recommendedName>
        <fullName evidence="1">DUF1985 domain-containing protein</fullName>
    </recommendedName>
</protein>
<dbReference type="EMBL" id="OX465085">
    <property type="protein sequence ID" value="CAI9300576.1"/>
    <property type="molecule type" value="Genomic_DNA"/>
</dbReference>
<evidence type="ECO:0000313" key="3">
    <source>
        <dbReference type="Proteomes" id="UP001177003"/>
    </source>
</evidence>
<dbReference type="PANTHER" id="PTHR48449:SF1">
    <property type="entry name" value="DUF1985 DOMAIN-CONTAINING PROTEIN"/>
    <property type="match status" value="1"/>
</dbReference>
<name>A0AA35ZXD8_LACSI</name>